<evidence type="ECO:0000256" key="1">
    <source>
        <dbReference type="ARBA" id="ARBA00006198"/>
    </source>
</evidence>
<sequence length="355" mass="37330">MTRYRNGEFWNFETQTPAADDDNAGVVLGIDGGTTSTVCVCLPAAMPRAGPLPDPLPILSRAVAGCSNHNSVGETEARKTLEEVMVEALSKACSSHAAVQAVCLAVSGVNHPTDQQGILDWLRDIFPSHVKLYVENDSVAALASGTMGKLHGCVLIAGTGTIAYGFTEDGREARAAGAGPVLGDWGSGYGIAAQALTAVIRAHDGRGPPTKLTENILNILGLSSPDELIGWTYADRSWARIAALVPVVVSSAEDGDEVANKILHYSVQELADSVMAVVRRLRLCGEDGKDPFPLVMVGGVLEANKSWDIGKEVIDCISKVCPGAHPIRPKVEPAVGAALLAWNHLIKECKGDHGN</sequence>
<dbReference type="GeneID" id="105049091"/>
<dbReference type="InterPro" id="IPR043129">
    <property type="entry name" value="ATPase_NBD"/>
</dbReference>
<dbReference type="RefSeq" id="XP_010926948.1">
    <property type="nucleotide sequence ID" value="XM_010928646.1"/>
</dbReference>
<gene>
    <name evidence="7" type="primary">LOC105049091</name>
</gene>
<organism evidence="6 7">
    <name type="scientific">Elaeis guineensis var. tenera</name>
    <name type="common">Oil palm</name>
    <dbReference type="NCBI Taxonomy" id="51953"/>
    <lineage>
        <taxon>Eukaryota</taxon>
        <taxon>Viridiplantae</taxon>
        <taxon>Streptophyta</taxon>
        <taxon>Embryophyta</taxon>
        <taxon>Tracheophyta</taxon>
        <taxon>Spermatophyta</taxon>
        <taxon>Magnoliopsida</taxon>
        <taxon>Liliopsida</taxon>
        <taxon>Arecaceae</taxon>
        <taxon>Arecoideae</taxon>
        <taxon>Cocoseae</taxon>
        <taxon>Elaeidinae</taxon>
        <taxon>Elaeis</taxon>
    </lineage>
</organism>
<name>A0A6I9RI97_ELAGV</name>
<dbReference type="PANTHER" id="PTHR43190">
    <property type="entry name" value="N-ACETYL-D-GLUCOSAMINE KINASE"/>
    <property type="match status" value="1"/>
</dbReference>
<protein>
    <recommendedName>
        <fullName evidence="3">N-acetyl-D-glucosamine kinase</fullName>
        <ecNumber evidence="2">2.7.1.59</ecNumber>
    </recommendedName>
    <alternativeName>
        <fullName evidence="4">GlcNAc kinase</fullName>
    </alternativeName>
</protein>
<evidence type="ECO:0000256" key="4">
    <source>
        <dbReference type="ARBA" id="ARBA00031123"/>
    </source>
</evidence>
<keyword evidence="7" id="KW-0418">Kinase</keyword>
<evidence type="ECO:0000313" key="7">
    <source>
        <dbReference type="RefSeq" id="XP_010926948.1"/>
    </source>
</evidence>
<dbReference type="PANTHER" id="PTHR43190:SF3">
    <property type="entry name" value="N-ACETYL-D-GLUCOSAMINE KINASE"/>
    <property type="match status" value="1"/>
</dbReference>
<dbReference type="EC" id="2.7.1.59" evidence="2"/>
<dbReference type="InParanoid" id="A0A6I9RI97"/>
<accession>A0A6I9RI97</accession>
<proteinExistence type="inferred from homology"/>
<evidence type="ECO:0000259" key="5">
    <source>
        <dbReference type="Pfam" id="PF01869"/>
    </source>
</evidence>
<reference evidence="7" key="1">
    <citation type="submission" date="2025-08" db="UniProtKB">
        <authorList>
            <consortium name="RefSeq"/>
        </authorList>
    </citation>
    <scope>IDENTIFICATION</scope>
</reference>
<dbReference type="Pfam" id="PF01869">
    <property type="entry name" value="BcrAD_BadFG"/>
    <property type="match status" value="1"/>
</dbReference>
<feature type="domain" description="ATPase BadF/BadG/BcrA/BcrD type" evidence="5">
    <location>
        <begin position="28"/>
        <end position="341"/>
    </location>
</feature>
<dbReference type="GO" id="GO:0045127">
    <property type="term" value="F:N-acetylglucosamine kinase activity"/>
    <property type="evidence" value="ECO:0007669"/>
    <property type="project" value="UniProtKB-EC"/>
</dbReference>
<dbReference type="CDD" id="cd24081">
    <property type="entry name" value="ASKHA_NBD_DdNAGK-like"/>
    <property type="match status" value="1"/>
</dbReference>
<dbReference type="Gene3D" id="3.30.420.40">
    <property type="match status" value="2"/>
</dbReference>
<dbReference type="InterPro" id="IPR052519">
    <property type="entry name" value="Euk-type_GlcNAc_Kinase"/>
</dbReference>
<keyword evidence="7" id="KW-0808">Transferase</keyword>
<dbReference type="Proteomes" id="UP000504607">
    <property type="component" value="Chromosome 7"/>
</dbReference>
<comment type="similarity">
    <text evidence="1">Belongs to the eukaryotic-type N-acetylglucosamine kinase family.</text>
</comment>
<dbReference type="AlphaFoldDB" id="A0A6I9RI97"/>
<dbReference type="FunCoup" id="A0A6I9RI97">
    <property type="interactions" value="1728"/>
</dbReference>
<evidence type="ECO:0000256" key="2">
    <source>
        <dbReference type="ARBA" id="ARBA00012122"/>
    </source>
</evidence>
<dbReference type="OrthoDB" id="311172at2759"/>
<dbReference type="KEGG" id="egu:105049091"/>
<evidence type="ECO:0000256" key="3">
    <source>
        <dbReference type="ARBA" id="ARBA00014974"/>
    </source>
</evidence>
<evidence type="ECO:0000313" key="6">
    <source>
        <dbReference type="Proteomes" id="UP000504607"/>
    </source>
</evidence>
<keyword evidence="6" id="KW-1185">Reference proteome</keyword>
<dbReference type="SUPFAM" id="SSF53067">
    <property type="entry name" value="Actin-like ATPase domain"/>
    <property type="match status" value="2"/>
</dbReference>
<dbReference type="InterPro" id="IPR002731">
    <property type="entry name" value="ATPase_BadF"/>
</dbReference>